<comment type="caution">
    <text evidence="4">The sequence shown here is derived from an EMBL/GenBank/DDBJ whole genome shotgun (WGS) entry which is preliminary data.</text>
</comment>
<dbReference type="InterPro" id="IPR016161">
    <property type="entry name" value="Ald_DH/histidinol_DH"/>
</dbReference>
<dbReference type="FunFam" id="3.40.309.10:FF:000009">
    <property type="entry name" value="Aldehyde dehydrogenase A"/>
    <property type="match status" value="1"/>
</dbReference>
<sequence length="534" mass="57451">MASLRAASVAKMWRVHPWRAATCAARPFSSAHYGHFGLWMNGEYTEAASGATSSVLNPATLEEVATFASAGPTDVDRAVAGASEAFASGAWSEKSPRERCRVLSEAAQRLRAELTSLAEMESRQTGRSLREYLAQLGRVPEWFEYHGSYAAAKGFEGRLPAVDKDHVNMVWRVPLGVCGLITPWNHPMLIAAKKISVALAAGNSVVVKPPVEAPLTVLRLAEILKQSGLPPGCLQVVPGEGPEAGGALARDERVERVDFTGGTATGLQIQKTMAESGRVRAYCAELGGNAPILVFADTRSVQEAVDGVAFAAFVASGQTCVSGKRILVQNQIFDEFRDRLVQKAASLRLGDPLDQEVDLGPVISRRQLERIEDQVQRANAAGAMALTGGSRPQAHRCSLPGHFYEPTVLANVSPANPAFAEEIFGPVVSLSRFETEDEAVELANASQYGLGGAMWTEDVRKSLRVARKLRCGLTWVNCHHRNDPASPWGGFGQSGIGRENGPEAFEELWDFGIEGGLRDITCVTFIVQGTFPNV</sequence>
<proteinExistence type="inferred from homology"/>
<dbReference type="Gene3D" id="3.40.605.10">
    <property type="entry name" value="Aldehyde Dehydrogenase, Chain A, domain 1"/>
    <property type="match status" value="1"/>
</dbReference>
<dbReference type="OrthoDB" id="310895at2759"/>
<dbReference type="SUPFAM" id="SSF53720">
    <property type="entry name" value="ALDH-like"/>
    <property type="match status" value="1"/>
</dbReference>
<evidence type="ECO:0000259" key="3">
    <source>
        <dbReference type="Pfam" id="PF00171"/>
    </source>
</evidence>
<evidence type="ECO:0000313" key="5">
    <source>
        <dbReference type="Proteomes" id="UP000649617"/>
    </source>
</evidence>
<dbReference type="Pfam" id="PF00171">
    <property type="entry name" value="Aldedh"/>
    <property type="match status" value="1"/>
</dbReference>
<name>A0A812SP75_SYMPI</name>
<evidence type="ECO:0000256" key="2">
    <source>
        <dbReference type="ARBA" id="ARBA00023002"/>
    </source>
</evidence>
<dbReference type="InterPro" id="IPR016162">
    <property type="entry name" value="Ald_DH_N"/>
</dbReference>
<feature type="domain" description="Aldehyde dehydrogenase" evidence="3">
    <location>
        <begin position="45"/>
        <end position="508"/>
    </location>
</feature>
<evidence type="ECO:0000256" key="1">
    <source>
        <dbReference type="ARBA" id="ARBA00009986"/>
    </source>
</evidence>
<gene>
    <name evidence="4" type="primary">dhaS</name>
    <name evidence="4" type="ORF">SPIL2461_LOCUS12358</name>
</gene>
<comment type="similarity">
    <text evidence="1">Belongs to the aldehyde dehydrogenase family.</text>
</comment>
<dbReference type="PANTHER" id="PTHR11699">
    <property type="entry name" value="ALDEHYDE DEHYDROGENASE-RELATED"/>
    <property type="match status" value="1"/>
</dbReference>
<evidence type="ECO:0000313" key="4">
    <source>
        <dbReference type="EMBL" id="CAE7483270.1"/>
    </source>
</evidence>
<dbReference type="EMBL" id="CAJNIZ010025369">
    <property type="protein sequence ID" value="CAE7483270.1"/>
    <property type="molecule type" value="Genomic_DNA"/>
</dbReference>
<keyword evidence="5" id="KW-1185">Reference proteome</keyword>
<dbReference type="InterPro" id="IPR016163">
    <property type="entry name" value="Ald_DH_C"/>
</dbReference>
<dbReference type="AlphaFoldDB" id="A0A812SP75"/>
<dbReference type="GO" id="GO:0016620">
    <property type="term" value="F:oxidoreductase activity, acting on the aldehyde or oxo group of donors, NAD or NADP as acceptor"/>
    <property type="evidence" value="ECO:0007669"/>
    <property type="project" value="InterPro"/>
</dbReference>
<dbReference type="Gene3D" id="3.40.309.10">
    <property type="entry name" value="Aldehyde Dehydrogenase, Chain A, domain 2"/>
    <property type="match status" value="1"/>
</dbReference>
<dbReference type="Proteomes" id="UP000649617">
    <property type="component" value="Unassembled WGS sequence"/>
</dbReference>
<accession>A0A812SP75</accession>
<protein>
    <submittedName>
        <fullName evidence="4">DhaS protein</fullName>
    </submittedName>
</protein>
<organism evidence="4 5">
    <name type="scientific">Symbiodinium pilosum</name>
    <name type="common">Dinoflagellate</name>
    <dbReference type="NCBI Taxonomy" id="2952"/>
    <lineage>
        <taxon>Eukaryota</taxon>
        <taxon>Sar</taxon>
        <taxon>Alveolata</taxon>
        <taxon>Dinophyceae</taxon>
        <taxon>Suessiales</taxon>
        <taxon>Symbiodiniaceae</taxon>
        <taxon>Symbiodinium</taxon>
    </lineage>
</organism>
<keyword evidence="2" id="KW-0560">Oxidoreductase</keyword>
<dbReference type="InterPro" id="IPR015590">
    <property type="entry name" value="Aldehyde_DH_dom"/>
</dbReference>
<dbReference type="FunFam" id="3.40.605.10:FF:000007">
    <property type="entry name" value="NAD/NADP-dependent betaine aldehyde dehydrogenase"/>
    <property type="match status" value="1"/>
</dbReference>
<reference evidence="4" key="1">
    <citation type="submission" date="2021-02" db="EMBL/GenBank/DDBJ databases">
        <authorList>
            <person name="Dougan E. K."/>
            <person name="Rhodes N."/>
            <person name="Thang M."/>
            <person name="Chan C."/>
        </authorList>
    </citation>
    <scope>NUCLEOTIDE SEQUENCE</scope>
</reference>